<sequence>MHLVECCLLLFILGDPTASQSCREYSQSCNDDKACCGGCCMDGICKDTYADCRLNSDPCLEALCPPDQECYVYYPTHCPGCGPTKECRDAPRPPEIPTSTEAAKIANKSSNFTLSKSVFFISFLILYTFYR</sequence>
<dbReference type="PROSITE" id="PS60019">
    <property type="entry name" value="I_CONOTOXIN"/>
    <property type="match status" value="1"/>
</dbReference>
<dbReference type="InterPro" id="IPR013141">
    <property type="entry name" value="Conotoxin-I_CS"/>
</dbReference>
<reference evidence="2" key="2">
    <citation type="submission" date="2022-10" db="EMBL/GenBank/DDBJ databases">
        <authorList>
            <consortium name="ENA_rothamsted_submissions"/>
            <consortium name="culmorum"/>
            <person name="King R."/>
        </authorList>
    </citation>
    <scope>NUCLEOTIDE SEQUENCE</scope>
</reference>
<keyword evidence="1" id="KW-0732">Signal</keyword>
<feature type="signal peptide" evidence="1">
    <location>
        <begin position="1"/>
        <end position="19"/>
    </location>
</feature>
<keyword evidence="3" id="KW-1185">Reference proteome</keyword>
<evidence type="ECO:0000313" key="3">
    <source>
        <dbReference type="Proteomes" id="UP001153737"/>
    </source>
</evidence>
<reference evidence="2" key="1">
    <citation type="submission" date="2022-01" db="EMBL/GenBank/DDBJ databases">
        <authorList>
            <person name="King R."/>
        </authorList>
    </citation>
    <scope>NUCLEOTIDE SEQUENCE</scope>
</reference>
<proteinExistence type="predicted"/>
<gene>
    <name evidence="2" type="ORF">PHAECO_LOCUS8158</name>
</gene>
<name>A0A9P0DQ82_PHACE</name>
<protein>
    <submittedName>
        <fullName evidence="2">Uncharacterized protein</fullName>
    </submittedName>
</protein>
<dbReference type="AlphaFoldDB" id="A0A9P0DQ82"/>
<evidence type="ECO:0000256" key="1">
    <source>
        <dbReference type="SAM" id="SignalP"/>
    </source>
</evidence>
<feature type="chain" id="PRO_5040115183" evidence="1">
    <location>
        <begin position="20"/>
        <end position="131"/>
    </location>
</feature>
<evidence type="ECO:0000313" key="2">
    <source>
        <dbReference type="EMBL" id="CAH1163766.1"/>
    </source>
</evidence>
<organism evidence="2 3">
    <name type="scientific">Phaedon cochleariae</name>
    <name type="common">Mustard beetle</name>
    <dbReference type="NCBI Taxonomy" id="80249"/>
    <lineage>
        <taxon>Eukaryota</taxon>
        <taxon>Metazoa</taxon>
        <taxon>Ecdysozoa</taxon>
        <taxon>Arthropoda</taxon>
        <taxon>Hexapoda</taxon>
        <taxon>Insecta</taxon>
        <taxon>Pterygota</taxon>
        <taxon>Neoptera</taxon>
        <taxon>Endopterygota</taxon>
        <taxon>Coleoptera</taxon>
        <taxon>Polyphaga</taxon>
        <taxon>Cucujiformia</taxon>
        <taxon>Chrysomeloidea</taxon>
        <taxon>Chrysomelidae</taxon>
        <taxon>Chrysomelinae</taxon>
        <taxon>Chrysomelini</taxon>
        <taxon>Phaedon</taxon>
    </lineage>
</organism>
<dbReference type="EMBL" id="OU896710">
    <property type="protein sequence ID" value="CAH1163766.1"/>
    <property type="molecule type" value="Genomic_DNA"/>
</dbReference>
<dbReference type="OrthoDB" id="7345212at2759"/>
<dbReference type="Proteomes" id="UP001153737">
    <property type="component" value="Chromosome 4"/>
</dbReference>
<accession>A0A9P0DQ82</accession>